<keyword evidence="2" id="KW-1185">Reference proteome</keyword>
<protein>
    <submittedName>
        <fullName evidence="1">CRISPR-associated protein</fullName>
    </submittedName>
</protein>
<organism evidence="1 2">
    <name type="scientific">Anabaena azotica FACHB-119</name>
    <dbReference type="NCBI Taxonomy" id="947527"/>
    <lineage>
        <taxon>Bacteria</taxon>
        <taxon>Bacillati</taxon>
        <taxon>Cyanobacteriota</taxon>
        <taxon>Cyanophyceae</taxon>
        <taxon>Nostocales</taxon>
        <taxon>Nostocaceae</taxon>
        <taxon>Anabaena</taxon>
        <taxon>Anabaena azotica</taxon>
    </lineage>
</organism>
<gene>
    <name evidence="1" type="ORF">H6G83_15450</name>
</gene>
<dbReference type="RefSeq" id="WP_190473786.1">
    <property type="nucleotide sequence ID" value="NZ_JACJSG010000019.1"/>
</dbReference>
<comment type="caution">
    <text evidence="1">The sequence shown here is derived from an EMBL/GenBank/DDBJ whole genome shotgun (WGS) entry which is preliminary data.</text>
</comment>
<evidence type="ECO:0000313" key="2">
    <source>
        <dbReference type="Proteomes" id="UP000661112"/>
    </source>
</evidence>
<accession>A0ABR8D645</accession>
<dbReference type="EMBL" id="JACJSG010000019">
    <property type="protein sequence ID" value="MBD2501986.1"/>
    <property type="molecule type" value="Genomic_DNA"/>
</dbReference>
<sequence>MYRHLIIINPLGLMYGSAGAFLSPENLVGISGAKFPPDATTLSGLFFSANKINKFQEHEELRDNLYLAGPFWAEIDNPEYFYIPIPWTKIINQDEKQVAEWTIQESKWYRPEQTKDLEPDCRWQTVNSWEDTADVIRRNFDAAKNPWEYVPMLHPRLKDNQRNVEDENGLFLENTVQMGFHLRNGEPKDTCLVYLSTYALPDGWYCFGGENHLVEITSIPLLDDSPIIKLLQQKIHRSFALITPGIWGSTHYSYRYPQHPDFPKPTHILTDRPSPYRYRVGDRKGRGRLGRGRYAVPPGTVYILDEPLNKTWWGNKEEAGFPDEWFPKEGFGLKKVGCGLCLPITIEGVD</sequence>
<dbReference type="Proteomes" id="UP000661112">
    <property type="component" value="Unassembled WGS sequence"/>
</dbReference>
<evidence type="ECO:0000313" key="1">
    <source>
        <dbReference type="EMBL" id="MBD2501986.1"/>
    </source>
</evidence>
<proteinExistence type="predicted"/>
<name>A0ABR8D645_9NOST</name>
<reference evidence="1 2" key="1">
    <citation type="journal article" date="2020" name="ISME J.">
        <title>Comparative genomics reveals insights into cyanobacterial evolution and habitat adaptation.</title>
        <authorList>
            <person name="Chen M.Y."/>
            <person name="Teng W.K."/>
            <person name="Zhao L."/>
            <person name="Hu C.X."/>
            <person name="Zhou Y.K."/>
            <person name="Han B.P."/>
            <person name="Song L.R."/>
            <person name="Shu W.S."/>
        </authorList>
    </citation>
    <scope>NUCLEOTIDE SEQUENCE [LARGE SCALE GENOMIC DNA]</scope>
    <source>
        <strain evidence="1 2">FACHB-119</strain>
    </source>
</reference>